<sequence length="117" mass="13460">MKTMKAQLSQIFLVTFLIAILVSGNVDAEGNEMIVVSGLENTVEPGLVVEDWMVTEDCWLTAESDFFVATDHDEDLSVEFWMLDKSKWGLAAFDYASTDHENRLELEKWMVNEMFWN</sequence>
<accession>A0A1M5DJD6</accession>
<proteinExistence type="predicted"/>
<reference evidence="1 2" key="1">
    <citation type="submission" date="2016-11" db="EMBL/GenBank/DDBJ databases">
        <authorList>
            <person name="Jaros S."/>
            <person name="Januszkiewicz K."/>
            <person name="Wedrychowicz H."/>
        </authorList>
    </citation>
    <scope>NUCLEOTIDE SEQUENCE [LARGE SCALE GENOMIC DNA]</scope>
    <source>
        <strain evidence="1 2">DSM 26910</strain>
    </source>
</reference>
<dbReference type="AlphaFoldDB" id="A0A1M5DJD6"/>
<name>A0A1M5DJD6_9BACT</name>
<protein>
    <submittedName>
        <fullName evidence="1">Uncharacterized protein</fullName>
    </submittedName>
</protein>
<dbReference type="RefSeq" id="WP_073002738.1">
    <property type="nucleotide sequence ID" value="NZ_FQUM01000007.1"/>
</dbReference>
<evidence type="ECO:0000313" key="2">
    <source>
        <dbReference type="Proteomes" id="UP000184164"/>
    </source>
</evidence>
<dbReference type="OrthoDB" id="1122082at2"/>
<organism evidence="1 2">
    <name type="scientific">Mariniphaga anaerophila</name>
    <dbReference type="NCBI Taxonomy" id="1484053"/>
    <lineage>
        <taxon>Bacteria</taxon>
        <taxon>Pseudomonadati</taxon>
        <taxon>Bacteroidota</taxon>
        <taxon>Bacteroidia</taxon>
        <taxon>Marinilabiliales</taxon>
        <taxon>Prolixibacteraceae</taxon>
        <taxon>Mariniphaga</taxon>
    </lineage>
</organism>
<keyword evidence="2" id="KW-1185">Reference proteome</keyword>
<dbReference type="EMBL" id="FQUM01000007">
    <property type="protein sequence ID" value="SHF67093.1"/>
    <property type="molecule type" value="Genomic_DNA"/>
</dbReference>
<evidence type="ECO:0000313" key="1">
    <source>
        <dbReference type="EMBL" id="SHF67093.1"/>
    </source>
</evidence>
<dbReference type="Proteomes" id="UP000184164">
    <property type="component" value="Unassembled WGS sequence"/>
</dbReference>
<gene>
    <name evidence="1" type="ORF">SAMN05444274_107128</name>
</gene>